<evidence type="ECO:0000256" key="1">
    <source>
        <dbReference type="SAM" id="MobiDB-lite"/>
    </source>
</evidence>
<reference evidence="3" key="1">
    <citation type="journal article" date="2013" name="Nat. Genet.">
        <title>The duck genome and transcriptome provide insight into an avian influenza virus reservoir species.</title>
        <authorList>
            <person name="Huang Y."/>
            <person name="Li Y."/>
            <person name="Burt D.W."/>
            <person name="Chen H."/>
            <person name="Zhang Y."/>
            <person name="Qian W."/>
            <person name="Kim H."/>
            <person name="Gan S."/>
            <person name="Zhao Y."/>
            <person name="Li J."/>
            <person name="Yi K."/>
            <person name="Feng H."/>
            <person name="Zhu P."/>
            <person name="Li B."/>
            <person name="Liu Q."/>
            <person name="Fairley S."/>
            <person name="Magor K.E."/>
            <person name="Du Z."/>
            <person name="Hu X."/>
            <person name="Goodman L."/>
            <person name="Tafer H."/>
            <person name="Vignal A."/>
            <person name="Lee T."/>
            <person name="Kim K.W."/>
            <person name="Sheng Z."/>
            <person name="An Y."/>
            <person name="Searle S."/>
            <person name="Herrero J."/>
            <person name="Groenen M.A."/>
            <person name="Crooijmans R.P."/>
            <person name="Faraut T."/>
            <person name="Cai Q."/>
            <person name="Webster R.G."/>
            <person name="Aldridge J.R."/>
            <person name="Warren W.C."/>
            <person name="Bartschat S."/>
            <person name="Kehr S."/>
            <person name="Marz M."/>
            <person name="Stadler P.F."/>
            <person name="Smith J."/>
            <person name="Kraus R.H."/>
            <person name="Zhao Y."/>
            <person name="Ren L."/>
            <person name="Fei J."/>
            <person name="Morisson M."/>
            <person name="Kaiser P."/>
            <person name="Griffin D.K."/>
            <person name="Rao M."/>
            <person name="Pitel F."/>
            <person name="Wang J."/>
            <person name="Li N."/>
        </authorList>
    </citation>
    <scope>NUCLEOTIDE SEQUENCE [LARGE SCALE GENOMIC DNA]</scope>
</reference>
<proteinExistence type="predicted"/>
<feature type="region of interest" description="Disordered" evidence="1">
    <location>
        <begin position="44"/>
        <end position="78"/>
    </location>
</feature>
<dbReference type="EMBL" id="KB742686">
    <property type="protein sequence ID" value="EOB05468.1"/>
    <property type="molecule type" value="Genomic_DNA"/>
</dbReference>
<feature type="compositionally biased region" description="Basic and acidic residues" evidence="1">
    <location>
        <begin position="44"/>
        <end position="71"/>
    </location>
</feature>
<protein>
    <submittedName>
        <fullName evidence="2">Uncharacterized protein</fullName>
    </submittedName>
</protein>
<organism evidence="2 3">
    <name type="scientific">Anas platyrhynchos</name>
    <name type="common">Mallard</name>
    <name type="synonym">Anas boschas</name>
    <dbReference type="NCBI Taxonomy" id="8839"/>
    <lineage>
        <taxon>Eukaryota</taxon>
        <taxon>Metazoa</taxon>
        <taxon>Chordata</taxon>
        <taxon>Craniata</taxon>
        <taxon>Vertebrata</taxon>
        <taxon>Euteleostomi</taxon>
        <taxon>Archelosauria</taxon>
        <taxon>Archosauria</taxon>
        <taxon>Dinosauria</taxon>
        <taxon>Saurischia</taxon>
        <taxon>Theropoda</taxon>
        <taxon>Coelurosauria</taxon>
        <taxon>Aves</taxon>
        <taxon>Neognathae</taxon>
        <taxon>Galloanserae</taxon>
        <taxon>Anseriformes</taxon>
        <taxon>Anatidae</taxon>
        <taxon>Anatinae</taxon>
        <taxon>Anas</taxon>
    </lineage>
</organism>
<evidence type="ECO:0000313" key="3">
    <source>
        <dbReference type="Proteomes" id="UP000296049"/>
    </source>
</evidence>
<evidence type="ECO:0000313" key="2">
    <source>
        <dbReference type="EMBL" id="EOB05468.1"/>
    </source>
</evidence>
<accession>R0LYD6</accession>
<sequence length="195" mass="20911">MQTQQTRGRFGVWFSTLVSKVDQPESGSVPASTVMNGVIKQDCLDHKSAPSGNEEEKARKEKAVSEVRDGTKLQPPPFAERKNGLRAVTSQLTLYWRLISLAISLVVHQVMAPPLQPLYTGLFANSQNSVRAQLFLLALLGNSCLPSFHIISGAGGPAKCHASHVAPRLAFEVTFSGATAPAGLAEQPEEHPAGE</sequence>
<dbReference type="Proteomes" id="UP000296049">
    <property type="component" value="Unassembled WGS sequence"/>
</dbReference>
<dbReference type="AlphaFoldDB" id="R0LYD6"/>
<keyword evidence="3" id="KW-1185">Reference proteome</keyword>
<gene>
    <name evidence="2" type="ORF">Anapl_13376</name>
</gene>
<name>R0LYD6_ANAPL</name>